<keyword evidence="2" id="KW-1185">Reference proteome</keyword>
<accession>A0ABX0D240</accession>
<sequence length="111" mass="12928">MQPNYKVTVKHSRIKLNVSEQKGVMYFTDEHHSMLLCAPIHKIKSDIEGTIYCQPSQRERWAIELDWRDHLIISEYVEKIKLEIKETIMKMSLLANSGKDTSVSTYAGDEE</sequence>
<comment type="caution">
    <text evidence="1">The sequence shown here is derived from an EMBL/GenBank/DDBJ whole genome shotgun (WGS) entry which is preliminary data.</text>
</comment>
<reference evidence="1 2" key="1">
    <citation type="submission" date="2020-02" db="EMBL/GenBank/DDBJ databases">
        <title>Genome sequencing of Aeromonas rivipollensis.</title>
        <authorList>
            <person name="Fono-Tamo Ubani E.K."/>
            <person name="Lekota K.E."/>
        </authorList>
    </citation>
    <scope>NUCLEOTIDE SEQUENCE [LARGE SCALE GENOMIC DNA]</scope>
    <source>
        <strain evidence="1 2">G78</strain>
    </source>
</reference>
<dbReference type="EMBL" id="JAAILA010000027">
    <property type="protein sequence ID" value="NEX90252.1"/>
    <property type="molecule type" value="Genomic_DNA"/>
</dbReference>
<name>A0ABX0D240_9GAMM</name>
<protein>
    <submittedName>
        <fullName evidence="1">Uncharacterized protein</fullName>
    </submittedName>
</protein>
<evidence type="ECO:0000313" key="1">
    <source>
        <dbReference type="EMBL" id="NEX90252.1"/>
    </source>
</evidence>
<dbReference type="RefSeq" id="WP_163137717.1">
    <property type="nucleotide sequence ID" value="NZ_JAAILA010000027.1"/>
</dbReference>
<organism evidence="1 2">
    <name type="scientific">Aeromonas rivipollensis</name>
    <dbReference type="NCBI Taxonomy" id="948519"/>
    <lineage>
        <taxon>Bacteria</taxon>
        <taxon>Pseudomonadati</taxon>
        <taxon>Pseudomonadota</taxon>
        <taxon>Gammaproteobacteria</taxon>
        <taxon>Aeromonadales</taxon>
        <taxon>Aeromonadaceae</taxon>
        <taxon>Aeromonas</taxon>
    </lineage>
</organism>
<proteinExistence type="predicted"/>
<gene>
    <name evidence="1" type="ORF">G4923_16390</name>
</gene>
<dbReference type="Proteomes" id="UP000472827">
    <property type="component" value="Unassembled WGS sequence"/>
</dbReference>
<evidence type="ECO:0000313" key="2">
    <source>
        <dbReference type="Proteomes" id="UP000472827"/>
    </source>
</evidence>